<dbReference type="InterPro" id="IPR050679">
    <property type="entry name" value="Bact_HTH_transcr_reg"/>
</dbReference>
<dbReference type="PANTHER" id="PTHR44846">
    <property type="entry name" value="MANNOSYL-D-GLYCERATE TRANSPORT/METABOLISM SYSTEM REPRESSOR MNGR-RELATED"/>
    <property type="match status" value="1"/>
</dbReference>
<dbReference type="Proteomes" id="UP001056648">
    <property type="component" value="Chromosome 1"/>
</dbReference>
<evidence type="ECO:0000259" key="4">
    <source>
        <dbReference type="PROSITE" id="PS50949"/>
    </source>
</evidence>
<evidence type="ECO:0000256" key="3">
    <source>
        <dbReference type="ARBA" id="ARBA00023163"/>
    </source>
</evidence>
<evidence type="ECO:0000256" key="1">
    <source>
        <dbReference type="ARBA" id="ARBA00023015"/>
    </source>
</evidence>
<gene>
    <name evidence="5" type="ORF">NDR89_06630</name>
</gene>
<dbReference type="InterPro" id="IPR036388">
    <property type="entry name" value="WH-like_DNA-bd_sf"/>
</dbReference>
<keyword evidence="3" id="KW-0804">Transcription</keyword>
<accession>A0ABY4VIB0</accession>
<dbReference type="SMART" id="SM00345">
    <property type="entry name" value="HTH_GNTR"/>
    <property type="match status" value="1"/>
</dbReference>
<dbReference type="RefSeq" id="WP_252251529.1">
    <property type="nucleotide sequence ID" value="NZ_CP098735.1"/>
</dbReference>
<dbReference type="SUPFAM" id="SSF64288">
    <property type="entry name" value="Chorismate lyase-like"/>
    <property type="match status" value="1"/>
</dbReference>
<evidence type="ECO:0000313" key="6">
    <source>
        <dbReference type="Proteomes" id="UP001056648"/>
    </source>
</evidence>
<dbReference type="PRINTS" id="PR00035">
    <property type="entry name" value="HTHGNTR"/>
</dbReference>
<evidence type="ECO:0000313" key="5">
    <source>
        <dbReference type="EMBL" id="USE76933.1"/>
    </source>
</evidence>
<dbReference type="InterPro" id="IPR036390">
    <property type="entry name" value="WH_DNA-bd_sf"/>
</dbReference>
<keyword evidence="2" id="KW-0238">DNA-binding</keyword>
<dbReference type="EMBL" id="CP098735">
    <property type="protein sequence ID" value="USE76933.1"/>
    <property type="molecule type" value="Genomic_DNA"/>
</dbReference>
<dbReference type="Gene3D" id="3.40.1410.10">
    <property type="entry name" value="Chorismate lyase-like"/>
    <property type="match status" value="1"/>
</dbReference>
<dbReference type="Gene3D" id="1.10.10.10">
    <property type="entry name" value="Winged helix-like DNA-binding domain superfamily/Winged helix DNA-binding domain"/>
    <property type="match status" value="1"/>
</dbReference>
<dbReference type="PROSITE" id="PS50949">
    <property type="entry name" value="HTH_GNTR"/>
    <property type="match status" value="1"/>
</dbReference>
<dbReference type="InterPro" id="IPR000524">
    <property type="entry name" value="Tscrpt_reg_HTH_GntR"/>
</dbReference>
<sequence length="278" mass="30523">MPRTRTAHVRPLEPASAEPLYVQLAARLAADISSGHLAPGQQLPTEAQTMQTYGVSRITVRQAIQLLARNGQVTSHRGKGTFVARTTLQQDLSTLQGFQEALRSQGVEPETELLEFSPSAGRMDPQRPADMDLPVRLRRRYCLDGEAFALVEAYLPAEAAQLGEVRAEQLAVYDILQQYMGLRIGRADVAIQCARPSRQVAAELGLPARTNVLVMRRTSFTVAGAPCEHMRIHIVPERYTFRLSVPGPLVIARALQPTSTAMAPTATAPTTRPRSPRR</sequence>
<reference evidence="5" key="1">
    <citation type="submission" date="2022-06" db="EMBL/GenBank/DDBJ databases">
        <title>Complete genome sequence and characterization of Cupriavidus gilardii QJ1 isolated from contaminating cells.</title>
        <authorList>
            <person name="Qi J."/>
        </authorList>
    </citation>
    <scope>NUCLEOTIDE SEQUENCE</scope>
    <source>
        <strain evidence="5">QJ1</strain>
    </source>
</reference>
<dbReference type="SUPFAM" id="SSF46785">
    <property type="entry name" value="Winged helix' DNA-binding domain"/>
    <property type="match status" value="1"/>
</dbReference>
<keyword evidence="6" id="KW-1185">Reference proteome</keyword>
<dbReference type="PANTHER" id="PTHR44846:SF1">
    <property type="entry name" value="MANNOSYL-D-GLYCERATE TRANSPORT_METABOLISM SYSTEM REPRESSOR MNGR-RELATED"/>
    <property type="match status" value="1"/>
</dbReference>
<protein>
    <submittedName>
        <fullName evidence="5">GntR family transcriptional regulator</fullName>
    </submittedName>
</protein>
<proteinExistence type="predicted"/>
<name>A0ABY4VIB0_9BURK</name>
<feature type="domain" description="HTH gntR-type" evidence="4">
    <location>
        <begin position="18"/>
        <end position="86"/>
    </location>
</feature>
<organism evidence="5 6">
    <name type="scientific">Cupriavidus gilardii</name>
    <dbReference type="NCBI Taxonomy" id="82541"/>
    <lineage>
        <taxon>Bacteria</taxon>
        <taxon>Pseudomonadati</taxon>
        <taxon>Pseudomonadota</taxon>
        <taxon>Betaproteobacteria</taxon>
        <taxon>Burkholderiales</taxon>
        <taxon>Burkholderiaceae</taxon>
        <taxon>Cupriavidus</taxon>
    </lineage>
</organism>
<evidence type="ECO:0000256" key="2">
    <source>
        <dbReference type="ARBA" id="ARBA00023125"/>
    </source>
</evidence>
<dbReference type="Pfam" id="PF07702">
    <property type="entry name" value="UTRA"/>
    <property type="match status" value="1"/>
</dbReference>
<keyword evidence="1" id="KW-0805">Transcription regulation</keyword>
<dbReference type="InterPro" id="IPR028978">
    <property type="entry name" value="Chorismate_lyase_/UTRA_dom_sf"/>
</dbReference>
<dbReference type="CDD" id="cd07377">
    <property type="entry name" value="WHTH_GntR"/>
    <property type="match status" value="1"/>
</dbReference>
<dbReference type="SMART" id="SM00866">
    <property type="entry name" value="UTRA"/>
    <property type="match status" value="1"/>
</dbReference>
<dbReference type="Pfam" id="PF00392">
    <property type="entry name" value="GntR"/>
    <property type="match status" value="1"/>
</dbReference>
<dbReference type="InterPro" id="IPR011663">
    <property type="entry name" value="UTRA"/>
</dbReference>